<name>A0A9P6QLT6_9FUNG</name>
<evidence type="ECO:0000256" key="1">
    <source>
        <dbReference type="SAM" id="Coils"/>
    </source>
</evidence>
<gene>
    <name evidence="3" type="ORF">DFQ27_005948</name>
</gene>
<reference evidence="3" key="1">
    <citation type="journal article" date="2020" name="Fungal Divers.">
        <title>Resolving the Mortierellaceae phylogeny through synthesis of multi-gene phylogenetics and phylogenomics.</title>
        <authorList>
            <person name="Vandepol N."/>
            <person name="Liber J."/>
            <person name="Desiro A."/>
            <person name="Na H."/>
            <person name="Kennedy M."/>
            <person name="Barry K."/>
            <person name="Grigoriev I.V."/>
            <person name="Miller A.N."/>
            <person name="O'Donnell K."/>
            <person name="Stajich J.E."/>
            <person name="Bonito G."/>
        </authorList>
    </citation>
    <scope>NUCLEOTIDE SEQUENCE</scope>
    <source>
        <strain evidence="3">BC1065</strain>
    </source>
</reference>
<feature type="compositionally biased region" description="Low complexity" evidence="2">
    <location>
        <begin position="680"/>
        <end position="690"/>
    </location>
</feature>
<dbReference type="GO" id="GO:0007076">
    <property type="term" value="P:mitotic chromosome condensation"/>
    <property type="evidence" value="ECO:0007669"/>
    <property type="project" value="TreeGrafter"/>
</dbReference>
<feature type="region of interest" description="Disordered" evidence="2">
    <location>
        <begin position="572"/>
        <end position="601"/>
    </location>
</feature>
<accession>A0A9P6QLT6</accession>
<feature type="compositionally biased region" description="Basic residues" evidence="2">
    <location>
        <begin position="1059"/>
        <end position="1071"/>
    </location>
</feature>
<dbReference type="GO" id="GO:0000785">
    <property type="term" value="C:chromatin"/>
    <property type="evidence" value="ECO:0007669"/>
    <property type="project" value="TreeGrafter"/>
</dbReference>
<feature type="region of interest" description="Disordered" evidence="2">
    <location>
        <begin position="144"/>
        <end position="171"/>
    </location>
</feature>
<dbReference type="PANTHER" id="PTHR43941:SF1">
    <property type="entry name" value="STRUCTURAL MAINTENANCE OF CHROMOSOMES PROTEIN 2"/>
    <property type="match status" value="1"/>
</dbReference>
<feature type="region of interest" description="Disordered" evidence="2">
    <location>
        <begin position="663"/>
        <end position="752"/>
    </location>
</feature>
<feature type="region of interest" description="Disordered" evidence="2">
    <location>
        <begin position="427"/>
        <end position="446"/>
    </location>
</feature>
<feature type="compositionally biased region" description="Acidic residues" evidence="2">
    <location>
        <begin position="1032"/>
        <end position="1055"/>
    </location>
</feature>
<evidence type="ECO:0000256" key="2">
    <source>
        <dbReference type="SAM" id="MobiDB-lite"/>
    </source>
</evidence>
<feature type="compositionally biased region" description="Low complexity" evidence="2">
    <location>
        <begin position="496"/>
        <end position="530"/>
    </location>
</feature>
<dbReference type="OrthoDB" id="2434930at2759"/>
<comment type="caution">
    <text evidence="3">The sequence shown here is derived from an EMBL/GenBank/DDBJ whole genome shotgun (WGS) entry which is preliminary data.</text>
</comment>
<feature type="region of interest" description="Disordered" evidence="2">
    <location>
        <begin position="493"/>
        <end position="539"/>
    </location>
</feature>
<feature type="compositionally biased region" description="Low complexity" evidence="2">
    <location>
        <begin position="144"/>
        <end position="169"/>
    </location>
</feature>
<protein>
    <submittedName>
        <fullName evidence="3">Uncharacterized protein</fullName>
    </submittedName>
</protein>
<sequence length="1207" mass="131590">MARAQHLRQQLNGSHTSTTVLSVSIMNPYYRDLLALQQDFAQNQAQLKLTQQTLQQTYHDLMLAQEQKRKAESDAIQLRLQWDNVVKKHLDHLPERQLLVQQVAELKEELERERQFRTTLQNERGGYIQEILKLKADVHSLKATANTTSSSSPSIFAAPPTRRSSSSSNSGGGGVVGFFFSRQSTSSSLSHPPAARAPASPPSSSLVSSSPPPPPVRIIQPTKHALSSPHHPSPPAAPSSALSPTASLDSSHYSGSNNPWSSDGSRTSFSASSASHDESLEFLEAEKAYYEQLRQENAALVTTVQELKDKQGREQESKQANALALAQADLDLLRADQAASQARLEARSSLVHAFAATVNAQATEIERLTADRGRHQVARAQVEQELAALIDASLSTLQRLIGHLQTGYRQIVETALEPMRQTIHHLASLPPTNASADTDTDTDKDTDIDTDAATAIVALCRDWESCELAVEQCWHALELSLVQMQQAQELGLAQKSRGTSSSSISSTSSSFSLISPPPRSSLSSEQRFSSTLQRGAKPPSIITDMGGAVGSVAVSASAAAVATATAAMTDLEVPSTSSTLYSSSSSSSTSSSSQCQNGTSRQDAVIMERKTMADTYLEDCVVSVEQLARDKRILQQLVLDLRKEKAAKDEEALVRKLMSLEDGAQQASEQQEEHEREEQVAPQQQQQQQQVTSKAAEEQDNSVEDEKEGKEIEIEVDVDVDGRDNIEEDSDSSATPAAPCEDGAPTIESDHSNRCQGAVDLCQPEQQDRSAAQEESDHVREARERIARLENLLATVLAWIESIDSSDPVKFPWYYHRHRQQSHLDETVSELSEEGILALDVQEALPALSSQSLGGSPCKDTVLQSPVPNDGTQPSDPSMAITEARTSTPLQIMTMIRQELVATHHRPAVAAVTTDGACHQVTKFPVTAQNDESKGGPVHLGRQTSFTATTKEPNRQHHKESLVSSSSSPQMQQQRQRQHLQSEAWSGRIEGQETCATTRSRSGSHGLLPRFLSFARTTDKCCDVDIDSDLEEAEEAEAEEAEEAEDEDDDDDDDDQKVARIRQQHHHRKKVSPVAEVEQTPSLPFGTSASDREHQTTPPPPPPPLSSSSPPSSSPTSSPTPSLPLSPKRPPYLLERHHHDRRSIHTNIALLAPSFSPAPGIGSGGQQVDVEAFCRDLAFRSFPKLHQWSKAQRAQKRSVGFVGSGSK</sequence>
<dbReference type="GO" id="GO:0000793">
    <property type="term" value="C:condensed chromosome"/>
    <property type="evidence" value="ECO:0007669"/>
    <property type="project" value="TreeGrafter"/>
</dbReference>
<feature type="compositionally biased region" description="Polar residues" evidence="2">
    <location>
        <begin position="1079"/>
        <end position="1089"/>
    </location>
</feature>
<feature type="compositionally biased region" description="Low complexity" evidence="2">
    <location>
        <begin position="238"/>
        <end position="251"/>
    </location>
</feature>
<keyword evidence="4" id="KW-1185">Reference proteome</keyword>
<feature type="compositionally biased region" description="Low complexity" evidence="2">
    <location>
        <begin position="1106"/>
        <end position="1120"/>
    </location>
</feature>
<feature type="compositionally biased region" description="Low complexity" evidence="2">
    <location>
        <begin position="575"/>
        <end position="593"/>
    </location>
</feature>
<keyword evidence="1" id="KW-0175">Coiled coil</keyword>
<dbReference type="GO" id="GO:0003682">
    <property type="term" value="F:chromatin binding"/>
    <property type="evidence" value="ECO:0007669"/>
    <property type="project" value="TreeGrafter"/>
</dbReference>
<proteinExistence type="predicted"/>
<evidence type="ECO:0000313" key="4">
    <source>
        <dbReference type="Proteomes" id="UP000807716"/>
    </source>
</evidence>
<dbReference type="PANTHER" id="PTHR43941">
    <property type="entry name" value="STRUCTURAL MAINTENANCE OF CHROMOSOMES PROTEIN 2"/>
    <property type="match status" value="1"/>
</dbReference>
<feature type="region of interest" description="Disordered" evidence="2">
    <location>
        <begin position="187"/>
        <end position="272"/>
    </location>
</feature>
<feature type="compositionally biased region" description="Low complexity" evidence="2">
    <location>
        <begin position="261"/>
        <end position="272"/>
    </location>
</feature>
<dbReference type="AlphaFoldDB" id="A0A9P6QLT6"/>
<dbReference type="GO" id="GO:0000796">
    <property type="term" value="C:condensin complex"/>
    <property type="evidence" value="ECO:0007669"/>
    <property type="project" value="TreeGrafter"/>
</dbReference>
<feature type="compositionally biased region" description="Low complexity" evidence="2">
    <location>
        <begin position="187"/>
        <end position="209"/>
    </location>
</feature>
<dbReference type="EMBL" id="JAAAJB010000043">
    <property type="protein sequence ID" value="KAG0268708.1"/>
    <property type="molecule type" value="Genomic_DNA"/>
</dbReference>
<feature type="region of interest" description="Disordered" evidence="2">
    <location>
        <begin position="946"/>
        <end position="989"/>
    </location>
</feature>
<feature type="region of interest" description="Disordered" evidence="2">
    <location>
        <begin position="1032"/>
        <end position="1140"/>
    </location>
</feature>
<dbReference type="Proteomes" id="UP000807716">
    <property type="component" value="Unassembled WGS sequence"/>
</dbReference>
<feature type="compositionally biased region" description="Low complexity" evidence="2">
    <location>
        <begin position="962"/>
        <end position="982"/>
    </location>
</feature>
<feature type="compositionally biased region" description="Basic and acidic residues" evidence="2">
    <location>
        <begin position="952"/>
        <end position="961"/>
    </location>
</feature>
<evidence type="ECO:0000313" key="3">
    <source>
        <dbReference type="EMBL" id="KAG0268708.1"/>
    </source>
</evidence>
<feature type="coiled-coil region" evidence="1">
    <location>
        <begin position="61"/>
        <end position="123"/>
    </location>
</feature>
<feature type="compositionally biased region" description="Pro residues" evidence="2">
    <location>
        <begin position="1121"/>
        <end position="1130"/>
    </location>
</feature>
<organism evidence="3 4">
    <name type="scientific">Actinomortierella ambigua</name>
    <dbReference type="NCBI Taxonomy" id="1343610"/>
    <lineage>
        <taxon>Eukaryota</taxon>
        <taxon>Fungi</taxon>
        <taxon>Fungi incertae sedis</taxon>
        <taxon>Mucoromycota</taxon>
        <taxon>Mortierellomycotina</taxon>
        <taxon>Mortierellomycetes</taxon>
        <taxon>Mortierellales</taxon>
        <taxon>Mortierellaceae</taxon>
        <taxon>Actinomortierella</taxon>
    </lineage>
</organism>